<reference evidence="1 2" key="1">
    <citation type="submission" date="2020-07" db="EMBL/GenBank/DDBJ databases">
        <title>Sequencing the genomes of 1000 actinobacteria strains.</title>
        <authorList>
            <person name="Klenk H.-P."/>
        </authorList>
    </citation>
    <scope>NUCLEOTIDE SEQUENCE [LARGE SCALE GENOMIC DNA]</scope>
    <source>
        <strain evidence="1 2">DSM 100723</strain>
    </source>
</reference>
<sequence>MAVTTARTQQISIRLPHEAIAYLDTHGNRSAFIAKLIRRAQRAEQARQEADEMLAAGDDGDIGIDPDWLARNAARTLQGLD</sequence>
<name>A0A7W3IUP5_9ACTN</name>
<dbReference type="AlphaFoldDB" id="A0A7W3IUP5"/>
<proteinExistence type="predicted"/>
<evidence type="ECO:0000313" key="2">
    <source>
        <dbReference type="Proteomes" id="UP000523079"/>
    </source>
</evidence>
<keyword evidence="2" id="KW-1185">Reference proteome</keyword>
<dbReference type="Proteomes" id="UP000523079">
    <property type="component" value="Unassembled WGS sequence"/>
</dbReference>
<protein>
    <submittedName>
        <fullName evidence="1">Uncharacterized protein</fullName>
    </submittedName>
</protein>
<comment type="caution">
    <text evidence="1">The sequence shown here is derived from an EMBL/GenBank/DDBJ whole genome shotgun (WGS) entry which is preliminary data.</text>
</comment>
<gene>
    <name evidence="1" type="ORF">FHX74_003096</name>
</gene>
<organism evidence="1 2">
    <name type="scientific">Microlunatus kandeliicorticis</name>
    <dbReference type="NCBI Taxonomy" id="1759536"/>
    <lineage>
        <taxon>Bacteria</taxon>
        <taxon>Bacillati</taxon>
        <taxon>Actinomycetota</taxon>
        <taxon>Actinomycetes</taxon>
        <taxon>Propionibacteriales</taxon>
        <taxon>Propionibacteriaceae</taxon>
        <taxon>Microlunatus</taxon>
    </lineage>
</organism>
<evidence type="ECO:0000313" key="1">
    <source>
        <dbReference type="EMBL" id="MBA8795460.1"/>
    </source>
</evidence>
<accession>A0A7W3IUP5</accession>
<dbReference type="EMBL" id="JACGWT010000005">
    <property type="protein sequence ID" value="MBA8795460.1"/>
    <property type="molecule type" value="Genomic_DNA"/>
</dbReference>
<dbReference type="RefSeq" id="WP_182561080.1">
    <property type="nucleotide sequence ID" value="NZ_JACGWT010000005.1"/>
</dbReference>